<reference evidence="7" key="1">
    <citation type="journal article" date="2012" name="Proc. Natl. Acad. Sci. U.S.A.">
        <title>Antigenic diversity is generated by distinct evolutionary mechanisms in African trypanosome species.</title>
        <authorList>
            <person name="Jackson A.P."/>
            <person name="Berry A."/>
            <person name="Aslett M."/>
            <person name="Allison H.C."/>
            <person name="Burton P."/>
            <person name="Vavrova-Anderson J."/>
            <person name="Brown R."/>
            <person name="Browne H."/>
            <person name="Corton N."/>
            <person name="Hauser H."/>
            <person name="Gamble J."/>
            <person name="Gilderthorp R."/>
            <person name="Marcello L."/>
            <person name="McQuillan J."/>
            <person name="Otto T.D."/>
            <person name="Quail M.A."/>
            <person name="Sanders M.J."/>
            <person name="van Tonder A."/>
            <person name="Ginger M.L."/>
            <person name="Field M.C."/>
            <person name="Barry J.D."/>
            <person name="Hertz-Fowler C."/>
            <person name="Berriman M."/>
        </authorList>
    </citation>
    <scope>NUCLEOTIDE SEQUENCE</scope>
    <source>
        <strain evidence="7">Y486</strain>
    </source>
</reference>
<keyword evidence="5" id="KW-0472">Membrane</keyword>
<dbReference type="EMBL" id="HE573019">
    <property type="protein sequence ID" value="CCC47277.1"/>
    <property type="molecule type" value="Genomic_DNA"/>
</dbReference>
<keyword evidence="5" id="KW-1133">Transmembrane helix</keyword>
<protein>
    <recommendedName>
        <fullName evidence="6">Exonuclease domain-containing protein</fullName>
    </recommendedName>
</protein>
<dbReference type="GO" id="GO:0003676">
    <property type="term" value="F:nucleic acid binding"/>
    <property type="evidence" value="ECO:0007669"/>
    <property type="project" value="InterPro"/>
</dbReference>
<dbReference type="SUPFAM" id="SSF53098">
    <property type="entry name" value="Ribonuclease H-like"/>
    <property type="match status" value="1"/>
</dbReference>
<keyword evidence="1" id="KW-0540">Nuclease</keyword>
<evidence type="ECO:0000259" key="6">
    <source>
        <dbReference type="SMART" id="SM00479"/>
    </source>
</evidence>
<evidence type="ECO:0000256" key="1">
    <source>
        <dbReference type="ARBA" id="ARBA00022722"/>
    </source>
</evidence>
<evidence type="ECO:0000313" key="7">
    <source>
        <dbReference type="EMBL" id="CCC47277.1"/>
    </source>
</evidence>
<name>G0TTJ6_TRYVY</name>
<feature type="compositionally biased region" description="Basic residues" evidence="4">
    <location>
        <begin position="79"/>
        <end position="96"/>
    </location>
</feature>
<evidence type="ECO:0000256" key="2">
    <source>
        <dbReference type="ARBA" id="ARBA00022801"/>
    </source>
</evidence>
<evidence type="ECO:0000256" key="5">
    <source>
        <dbReference type="SAM" id="Phobius"/>
    </source>
</evidence>
<proteinExistence type="predicted"/>
<dbReference type="InterPro" id="IPR012337">
    <property type="entry name" value="RNaseH-like_sf"/>
</dbReference>
<dbReference type="PANTHER" id="PTHR23044">
    <property type="entry name" value="3'-5' EXONUCLEASE ERI1-RELATED"/>
    <property type="match status" value="1"/>
</dbReference>
<gene>
    <name evidence="7" type="ORF">TVY486_0304500</name>
</gene>
<dbReference type="PANTHER" id="PTHR23044:SF25">
    <property type="entry name" value="EXONUCLEASE DOMAIN-CONTAINING PROTEIN"/>
    <property type="match status" value="1"/>
</dbReference>
<dbReference type="CDD" id="cd06133">
    <property type="entry name" value="ERI-1_3'hExo_like"/>
    <property type="match status" value="1"/>
</dbReference>
<sequence length="434" mass="50020">MYYAVFDLSTTLETSQLTLNQLGTPLRCLQESSIAFPRFSTCICLPIAFLGALNEMSPHNKRAMAHRVAAKERIAARYGRGRRKKEVRHSRGRPNHSNKERGNSYTSIYNEPNPLDRQIFDFLIVVDVEATCERKNDNYPHEIIELPGVLVDVRRGVIDKGRSFRSYVRPIINPILTDFCKSLTGITQENVDGAPVLQDVVKLFEEWYRRTIPAGAKVVFATDGPWDLKNFVYEHSIMRDHVRFPSIFYEYVDIRTTFANYFNKGKLIKLEDMLHRMNLQFEGRPHSGFDDSVNIARLALSMMKAGCVFNYLVSIPLTDKFYYSLEGVPLYRREEGSGTLDPDVVNDIAKKCYGDEYFSFGTRHRDEVLKYRKQQQLLEHNNKPRASLKPPPLRHGGQGIRYRLVAVLVLLAVAVIMLLALAYRKMLSWYNKPH</sequence>
<evidence type="ECO:0000256" key="4">
    <source>
        <dbReference type="SAM" id="MobiDB-lite"/>
    </source>
</evidence>
<dbReference type="GO" id="GO:0000175">
    <property type="term" value="F:3'-5'-RNA exonuclease activity"/>
    <property type="evidence" value="ECO:0007669"/>
    <property type="project" value="InterPro"/>
</dbReference>
<feature type="domain" description="Exonuclease" evidence="6">
    <location>
        <begin position="122"/>
        <end position="308"/>
    </location>
</feature>
<dbReference type="InterPro" id="IPR051274">
    <property type="entry name" value="3-5_Exoribonuclease"/>
</dbReference>
<dbReference type="InterPro" id="IPR013520">
    <property type="entry name" value="Ribonucl_H"/>
</dbReference>
<organism evidence="7">
    <name type="scientific">Trypanosoma vivax (strain Y486)</name>
    <dbReference type="NCBI Taxonomy" id="1055687"/>
    <lineage>
        <taxon>Eukaryota</taxon>
        <taxon>Discoba</taxon>
        <taxon>Euglenozoa</taxon>
        <taxon>Kinetoplastea</taxon>
        <taxon>Metakinetoplastina</taxon>
        <taxon>Trypanosomatida</taxon>
        <taxon>Trypanosomatidae</taxon>
        <taxon>Trypanosoma</taxon>
        <taxon>Duttonella</taxon>
    </lineage>
</organism>
<feature type="region of interest" description="Disordered" evidence="4">
    <location>
        <begin position="79"/>
        <end position="106"/>
    </location>
</feature>
<keyword evidence="3" id="KW-0269">Exonuclease</keyword>
<accession>G0TTJ6</accession>
<dbReference type="SMART" id="SM00479">
    <property type="entry name" value="EXOIII"/>
    <property type="match status" value="1"/>
</dbReference>
<evidence type="ECO:0000256" key="3">
    <source>
        <dbReference type="ARBA" id="ARBA00022839"/>
    </source>
</evidence>
<keyword evidence="2" id="KW-0378">Hydrolase</keyword>
<dbReference type="Pfam" id="PF00929">
    <property type="entry name" value="RNase_T"/>
    <property type="match status" value="1"/>
</dbReference>
<dbReference type="InterPro" id="IPR047201">
    <property type="entry name" value="ERI-1_3'hExo-like"/>
</dbReference>
<keyword evidence="5" id="KW-0812">Transmembrane</keyword>
<feature type="transmembrane region" description="Helical" evidence="5">
    <location>
        <begin position="402"/>
        <end position="423"/>
    </location>
</feature>
<dbReference type="Gene3D" id="3.30.420.10">
    <property type="entry name" value="Ribonuclease H-like superfamily/Ribonuclease H"/>
    <property type="match status" value="1"/>
</dbReference>
<dbReference type="InterPro" id="IPR036397">
    <property type="entry name" value="RNaseH_sf"/>
</dbReference>
<dbReference type="VEuPathDB" id="TriTrypDB:TvY486_0304500"/>
<dbReference type="AlphaFoldDB" id="G0TTJ6"/>